<evidence type="ECO:0000313" key="2">
    <source>
        <dbReference type="Proteomes" id="UP000249890"/>
    </source>
</evidence>
<reference evidence="1 2" key="1">
    <citation type="submission" date="2017-06" db="EMBL/GenBank/DDBJ databases">
        <title>Complete genome sequence of Paenibacillus donghaensis KCTC 13049T isolated from East Sea sediment, South Korea.</title>
        <authorList>
            <person name="Jung B.K."/>
            <person name="Hong S.-J."/>
            <person name="Shin J.-H."/>
        </authorList>
    </citation>
    <scope>NUCLEOTIDE SEQUENCE [LARGE SCALE GENOMIC DNA]</scope>
    <source>
        <strain evidence="1 2">KCTC 13049</strain>
    </source>
</reference>
<organism evidence="1 2">
    <name type="scientific">Paenibacillus donghaensis</name>
    <dbReference type="NCBI Taxonomy" id="414771"/>
    <lineage>
        <taxon>Bacteria</taxon>
        <taxon>Bacillati</taxon>
        <taxon>Bacillota</taxon>
        <taxon>Bacilli</taxon>
        <taxon>Bacillales</taxon>
        <taxon>Paenibacillaceae</taxon>
        <taxon>Paenibacillus</taxon>
    </lineage>
</organism>
<dbReference type="AlphaFoldDB" id="A0A2Z2KNH8"/>
<accession>A0A2Z2KNH8</accession>
<dbReference type="Gene3D" id="2.60.40.1080">
    <property type="match status" value="1"/>
</dbReference>
<gene>
    <name evidence="1" type="ORF">B9T62_19285</name>
</gene>
<dbReference type="SUPFAM" id="SSF49373">
    <property type="entry name" value="Invasin/intimin cell-adhesion fragments"/>
    <property type="match status" value="1"/>
</dbReference>
<dbReference type="Proteomes" id="UP000249890">
    <property type="component" value="Chromosome"/>
</dbReference>
<dbReference type="OrthoDB" id="2606203at2"/>
<sequence length="403" mass="45799">MSYESYNAFLLVNGISNRDKNITHAKNSLSTTFTDSPSYYPVSINSSTDFKDVWIVDDSDTKDQKVITSLDYDLQNGDIVDWQSSRWINIITDYLGDIYTRGTIKRCVSLLKWIDNAGDIQETPFAFNSESSSNFGVNEDRIITLSNERRNIILQSNEHTYKVTRDKRFIFDDRVWKVTALDRISKKGLIIITLQEDEINPAKDNLELGIADYYDNVAQFRVEIINGKFATIKEDQTLQLNIIVKNRDTPLPSLPHIIYSVSDNEIIDITTDGLVTPKKTGLVVVKVSYKDVFAEIEISVTESTAYAYTCEIIGVSEIKKNRTQSYSVKFYRNGVEYHDDSEFLLTSDDGVSETDLATISVQDSSANTCSIFTGNTIGYFWLHVKNQNGLSESKLRIKVKPLY</sequence>
<evidence type="ECO:0000313" key="1">
    <source>
        <dbReference type="EMBL" id="ASA22752.1"/>
    </source>
</evidence>
<proteinExistence type="predicted"/>
<protein>
    <recommendedName>
        <fullName evidence="3">BIG2 domain-containing protein</fullName>
    </recommendedName>
</protein>
<dbReference type="InterPro" id="IPR008964">
    <property type="entry name" value="Invasin/intimin_cell_adhesion"/>
</dbReference>
<dbReference type="KEGG" id="pdh:B9T62_19285"/>
<name>A0A2Z2KNH8_9BACL</name>
<evidence type="ECO:0008006" key="3">
    <source>
        <dbReference type="Google" id="ProtNLM"/>
    </source>
</evidence>
<keyword evidence="2" id="KW-1185">Reference proteome</keyword>
<dbReference type="EMBL" id="CP021780">
    <property type="protein sequence ID" value="ASA22752.1"/>
    <property type="molecule type" value="Genomic_DNA"/>
</dbReference>
<dbReference type="RefSeq" id="WP_087916750.1">
    <property type="nucleotide sequence ID" value="NZ_CP021780.1"/>
</dbReference>